<protein>
    <recommendedName>
        <fullName evidence="3">Phage tail protein</fullName>
    </recommendedName>
</protein>
<evidence type="ECO:0000313" key="1">
    <source>
        <dbReference type="EMBL" id="CAG9177767.1"/>
    </source>
</evidence>
<dbReference type="RefSeq" id="WP_223991225.1">
    <property type="nucleotide sequence ID" value="NZ_CAJZAG010000007.1"/>
</dbReference>
<organism evidence="1 2">
    <name type="scientific">Cupriavidus pampae</name>
    <dbReference type="NCBI Taxonomy" id="659251"/>
    <lineage>
        <taxon>Bacteria</taxon>
        <taxon>Pseudomonadati</taxon>
        <taxon>Pseudomonadota</taxon>
        <taxon>Betaproteobacteria</taxon>
        <taxon>Burkholderiales</taxon>
        <taxon>Burkholderiaceae</taxon>
        <taxon>Cupriavidus</taxon>
    </lineage>
</organism>
<dbReference type="Pfam" id="PF05939">
    <property type="entry name" value="Phage_min_tail"/>
    <property type="match status" value="1"/>
</dbReference>
<reference evidence="1 2" key="1">
    <citation type="submission" date="2021-08" db="EMBL/GenBank/DDBJ databases">
        <authorList>
            <person name="Peeters C."/>
        </authorList>
    </citation>
    <scope>NUCLEOTIDE SEQUENCE [LARGE SCALE GENOMIC DNA]</scope>
    <source>
        <strain evidence="1 2">LMG 32289</strain>
    </source>
</reference>
<proteinExistence type="predicted"/>
<gene>
    <name evidence="1" type="ORF">LMG32289_03900</name>
</gene>
<accession>A0ABN7YWC2</accession>
<dbReference type="InterPro" id="IPR010265">
    <property type="entry name" value="Phage_lambda_TipM"/>
</dbReference>
<name>A0ABN7YWC2_9BURK</name>
<dbReference type="Proteomes" id="UP000706525">
    <property type="component" value="Unassembled WGS sequence"/>
</dbReference>
<keyword evidence="2" id="KW-1185">Reference proteome</keyword>
<sequence>MAIETFAWKAAGPSVQGDTTLRVRAAQFGDGYKQVAADGINNKVQTWPMKFVGTEARIAEIIAFVDRHAGFRSFYWTPPLGVQGLYRVPKYTPAVEAGGVYSFSATFEQAFAP</sequence>
<dbReference type="EMBL" id="CAJZAG010000007">
    <property type="protein sequence ID" value="CAG9177767.1"/>
    <property type="molecule type" value="Genomic_DNA"/>
</dbReference>
<evidence type="ECO:0008006" key="3">
    <source>
        <dbReference type="Google" id="ProtNLM"/>
    </source>
</evidence>
<evidence type="ECO:0000313" key="2">
    <source>
        <dbReference type="Proteomes" id="UP000706525"/>
    </source>
</evidence>
<comment type="caution">
    <text evidence="1">The sequence shown here is derived from an EMBL/GenBank/DDBJ whole genome shotgun (WGS) entry which is preliminary data.</text>
</comment>